<sequence length="461" mass="50011">MTGNLLEPASVDDLRAHFSGRVVTPSDGDYEDVRSIFNAMIVARPQLIARCADADDVKAALAFARSNRLDIAVRSGGHSVAGACLVDGGLVIDTRPMNDVTVDSERATVTVGGGTSWGEFDRATQPYGLATTGGRVSTTGVAGLTLGGGSGWIERKYGLACDNLLSVDLVTADGREVTANERENPDLFWALHGAGGNFGVATSLTFRLHRLPEFSIALLLWPADQGRSIAGIYRDLMHNAPEEAGGGLLYLTGPPEEFVPPHLVGQLSCGVLVTYCGAEPALREFAAPLLAAAPHGQVITDIPYADLQCMLDDPPGFRNYWTDEHLRELPDEALERFCERAYDMVVPSASQYALLPWGGAVTHGRDWPGFNRATPWAVHPLGLWEDPADDDRVIAWARNVRADMRPWSSGDVYLNFIGDEGADRVVAGYGEDNYRELARIKADFDPENVFNRWHNVHPAAR</sequence>
<comment type="similarity">
    <text evidence="2">Belongs to the oxygen-dependent FAD-linked oxidoreductase family.</text>
</comment>
<dbReference type="PROSITE" id="PS00862">
    <property type="entry name" value="OX2_COVAL_FAD"/>
    <property type="match status" value="1"/>
</dbReference>
<protein>
    <submittedName>
        <fullName evidence="7">FAD-binding oxidoreductase</fullName>
    </submittedName>
</protein>
<keyword evidence="3" id="KW-0285">Flavoprotein</keyword>
<dbReference type="InterPro" id="IPR016169">
    <property type="entry name" value="FAD-bd_PCMH_sub2"/>
</dbReference>
<dbReference type="InterPro" id="IPR016167">
    <property type="entry name" value="FAD-bd_PCMH_sub1"/>
</dbReference>
<proteinExistence type="inferred from homology"/>
<evidence type="ECO:0000313" key="7">
    <source>
        <dbReference type="EMBL" id="TKG71481.1"/>
    </source>
</evidence>
<evidence type="ECO:0000256" key="2">
    <source>
        <dbReference type="ARBA" id="ARBA00005466"/>
    </source>
</evidence>
<organism evidence="7 8">
    <name type="scientific">Prauserella endophytica</name>
    <dbReference type="NCBI Taxonomy" id="1592324"/>
    <lineage>
        <taxon>Bacteria</taxon>
        <taxon>Bacillati</taxon>
        <taxon>Actinomycetota</taxon>
        <taxon>Actinomycetes</taxon>
        <taxon>Pseudonocardiales</taxon>
        <taxon>Pseudonocardiaceae</taxon>
        <taxon>Prauserella</taxon>
        <taxon>Prauserella coralliicola group</taxon>
    </lineage>
</organism>
<comment type="cofactor">
    <cofactor evidence="1">
        <name>FAD</name>
        <dbReference type="ChEBI" id="CHEBI:57692"/>
    </cofactor>
</comment>
<dbReference type="PROSITE" id="PS51387">
    <property type="entry name" value="FAD_PCMH"/>
    <property type="match status" value="1"/>
</dbReference>
<reference evidence="7 8" key="1">
    <citation type="journal article" date="2015" name="Antonie Van Leeuwenhoek">
        <title>Prauserella endophytica sp. nov., an endophytic actinobacterium isolated from Tamarix taklamakanensis.</title>
        <authorList>
            <person name="Liu J.M."/>
            <person name="Habden X."/>
            <person name="Guo L."/>
            <person name="Tuo L."/>
            <person name="Jiang Z.K."/>
            <person name="Liu S.W."/>
            <person name="Liu X.F."/>
            <person name="Chen L."/>
            <person name="Li R.F."/>
            <person name="Zhang Y.Q."/>
            <person name="Sun C.H."/>
        </authorList>
    </citation>
    <scope>NUCLEOTIDE SEQUENCE [LARGE SCALE GENOMIC DNA]</scope>
    <source>
        <strain evidence="7 8">CGMCC 4.7182</strain>
    </source>
</reference>
<dbReference type="SUPFAM" id="SSF56176">
    <property type="entry name" value="FAD-binding/transporter-associated domain-like"/>
    <property type="match status" value="1"/>
</dbReference>
<dbReference type="InterPro" id="IPR016166">
    <property type="entry name" value="FAD-bd_PCMH"/>
</dbReference>
<dbReference type="Gene3D" id="3.30.43.10">
    <property type="entry name" value="Uridine Diphospho-n-acetylenolpyruvylglucosamine Reductase, domain 2"/>
    <property type="match status" value="1"/>
</dbReference>
<dbReference type="PANTHER" id="PTHR42973">
    <property type="entry name" value="BINDING OXIDOREDUCTASE, PUTATIVE (AFU_ORTHOLOGUE AFUA_1G17690)-RELATED"/>
    <property type="match status" value="1"/>
</dbReference>
<evidence type="ECO:0000259" key="6">
    <source>
        <dbReference type="PROSITE" id="PS51387"/>
    </source>
</evidence>
<evidence type="ECO:0000256" key="3">
    <source>
        <dbReference type="ARBA" id="ARBA00022630"/>
    </source>
</evidence>
<dbReference type="InterPro" id="IPR006093">
    <property type="entry name" value="Oxy_OxRdtase_FAD_BS"/>
</dbReference>
<dbReference type="InterPro" id="IPR006094">
    <property type="entry name" value="Oxid_FAD_bind_N"/>
</dbReference>
<keyword evidence="8" id="KW-1185">Reference proteome</keyword>
<dbReference type="Gene3D" id="3.40.462.20">
    <property type="match status" value="1"/>
</dbReference>
<dbReference type="Pfam" id="PF01565">
    <property type="entry name" value="FAD_binding_4"/>
    <property type="match status" value="1"/>
</dbReference>
<keyword evidence="5" id="KW-0560">Oxidoreductase</keyword>
<comment type="caution">
    <text evidence="7">The sequence shown here is derived from an EMBL/GenBank/DDBJ whole genome shotgun (WGS) entry which is preliminary data.</text>
</comment>
<evidence type="ECO:0000313" key="8">
    <source>
        <dbReference type="Proteomes" id="UP000309992"/>
    </source>
</evidence>
<evidence type="ECO:0000256" key="5">
    <source>
        <dbReference type="ARBA" id="ARBA00023002"/>
    </source>
</evidence>
<evidence type="ECO:0000256" key="4">
    <source>
        <dbReference type="ARBA" id="ARBA00022827"/>
    </source>
</evidence>
<dbReference type="RefSeq" id="WP_137094954.1">
    <property type="nucleotide sequence ID" value="NZ_SWMS01000005.1"/>
</dbReference>
<dbReference type="InterPro" id="IPR012951">
    <property type="entry name" value="BBE"/>
</dbReference>
<keyword evidence="4" id="KW-0274">FAD</keyword>
<dbReference type="EMBL" id="SWMS01000005">
    <property type="protein sequence ID" value="TKG71481.1"/>
    <property type="molecule type" value="Genomic_DNA"/>
</dbReference>
<dbReference type="InterPro" id="IPR016164">
    <property type="entry name" value="FAD-linked_Oxase-like_C"/>
</dbReference>
<name>A0ABY2S737_9PSEU</name>
<gene>
    <name evidence="7" type="ORF">FCN18_11925</name>
</gene>
<dbReference type="InterPro" id="IPR036318">
    <property type="entry name" value="FAD-bd_PCMH-like_sf"/>
</dbReference>
<accession>A0ABY2S737</accession>
<dbReference type="Pfam" id="PF08031">
    <property type="entry name" value="BBE"/>
    <property type="match status" value="1"/>
</dbReference>
<evidence type="ECO:0000256" key="1">
    <source>
        <dbReference type="ARBA" id="ARBA00001974"/>
    </source>
</evidence>
<dbReference type="Gene3D" id="3.30.465.10">
    <property type="match status" value="1"/>
</dbReference>
<dbReference type="Proteomes" id="UP000309992">
    <property type="component" value="Unassembled WGS sequence"/>
</dbReference>
<dbReference type="InterPro" id="IPR050416">
    <property type="entry name" value="FAD-linked_Oxidoreductase"/>
</dbReference>
<dbReference type="SUPFAM" id="SSF55103">
    <property type="entry name" value="FAD-linked oxidases, C-terminal domain"/>
    <property type="match status" value="1"/>
</dbReference>
<dbReference type="PANTHER" id="PTHR42973:SF39">
    <property type="entry name" value="FAD-BINDING PCMH-TYPE DOMAIN-CONTAINING PROTEIN"/>
    <property type="match status" value="1"/>
</dbReference>
<feature type="domain" description="FAD-binding PCMH-type" evidence="6">
    <location>
        <begin position="40"/>
        <end position="211"/>
    </location>
</feature>